<keyword evidence="3" id="KW-1185">Reference proteome</keyword>
<accession>A0A812ULP2</accession>
<keyword evidence="1" id="KW-0812">Transmembrane</keyword>
<dbReference type="OrthoDB" id="410681at2759"/>
<dbReference type="EMBL" id="CAJNIZ010037413">
    <property type="protein sequence ID" value="CAE7571079.1"/>
    <property type="molecule type" value="Genomic_DNA"/>
</dbReference>
<evidence type="ECO:0000256" key="1">
    <source>
        <dbReference type="SAM" id="Phobius"/>
    </source>
</evidence>
<gene>
    <name evidence="2" type="ORF">SPIL2461_LOCUS15375</name>
</gene>
<dbReference type="AlphaFoldDB" id="A0A812ULP2"/>
<name>A0A812ULP2_SYMPI</name>
<protein>
    <submittedName>
        <fullName evidence="2">Uncharacterized protein</fullName>
    </submittedName>
</protein>
<dbReference type="Proteomes" id="UP000649617">
    <property type="component" value="Unassembled WGS sequence"/>
</dbReference>
<sequence length="186" mass="21017">MQLNRHAPTRGAGPAITSHCAAVVKELLGQLLYSILGPLSYPALFLLYGSKVGLLNRGIDLSAVSQFLTWACLFSSLIATYFFDEKHEITLIEKKLAIIGLLLRNMPVATKYAYTSTPTWMELNTRYVDLQYRMQLGSDLARSSESPECQTPWFLPWTAAHEEHEPSRRLALELQNLDVFCHVLYP</sequence>
<proteinExistence type="predicted"/>
<evidence type="ECO:0000313" key="2">
    <source>
        <dbReference type="EMBL" id="CAE7571079.1"/>
    </source>
</evidence>
<reference evidence="2" key="1">
    <citation type="submission" date="2021-02" db="EMBL/GenBank/DDBJ databases">
        <authorList>
            <person name="Dougan E. K."/>
            <person name="Rhodes N."/>
            <person name="Thang M."/>
            <person name="Chan C."/>
        </authorList>
    </citation>
    <scope>NUCLEOTIDE SEQUENCE</scope>
</reference>
<evidence type="ECO:0000313" key="3">
    <source>
        <dbReference type="Proteomes" id="UP000649617"/>
    </source>
</evidence>
<feature type="transmembrane region" description="Helical" evidence="1">
    <location>
        <begin position="31"/>
        <end position="49"/>
    </location>
</feature>
<organism evidence="2 3">
    <name type="scientific">Symbiodinium pilosum</name>
    <name type="common">Dinoflagellate</name>
    <dbReference type="NCBI Taxonomy" id="2952"/>
    <lineage>
        <taxon>Eukaryota</taxon>
        <taxon>Sar</taxon>
        <taxon>Alveolata</taxon>
        <taxon>Dinophyceae</taxon>
        <taxon>Suessiales</taxon>
        <taxon>Symbiodiniaceae</taxon>
        <taxon>Symbiodinium</taxon>
    </lineage>
</organism>
<keyword evidence="1" id="KW-1133">Transmembrane helix</keyword>
<comment type="caution">
    <text evidence="2">The sequence shown here is derived from an EMBL/GenBank/DDBJ whole genome shotgun (WGS) entry which is preliminary data.</text>
</comment>
<keyword evidence="1" id="KW-0472">Membrane</keyword>
<feature type="transmembrane region" description="Helical" evidence="1">
    <location>
        <begin position="61"/>
        <end position="83"/>
    </location>
</feature>